<proteinExistence type="inferred from homology"/>
<keyword evidence="8" id="KW-1185">Reference proteome</keyword>
<keyword evidence="3" id="KW-0238">DNA-binding</keyword>
<evidence type="ECO:0000313" key="7">
    <source>
        <dbReference type="EMBL" id="QNT70005.1"/>
    </source>
</evidence>
<organism evidence="7 8">
    <name type="scientific">Defluviicoccus vanus</name>
    <dbReference type="NCBI Taxonomy" id="111831"/>
    <lineage>
        <taxon>Bacteria</taxon>
        <taxon>Pseudomonadati</taxon>
        <taxon>Pseudomonadota</taxon>
        <taxon>Alphaproteobacteria</taxon>
        <taxon>Rhodospirillales</taxon>
        <taxon>Rhodospirillaceae</taxon>
        <taxon>Defluviicoccus</taxon>
    </lineage>
</organism>
<dbReference type="Gene3D" id="3.40.190.10">
    <property type="entry name" value="Periplasmic binding protein-like II"/>
    <property type="match status" value="2"/>
</dbReference>
<dbReference type="InterPro" id="IPR000847">
    <property type="entry name" value="LysR_HTH_N"/>
</dbReference>
<dbReference type="InterPro" id="IPR036388">
    <property type="entry name" value="WH-like_DNA-bd_sf"/>
</dbReference>
<dbReference type="InterPro" id="IPR005119">
    <property type="entry name" value="LysR_subst-bd"/>
</dbReference>
<dbReference type="RefSeq" id="WP_190260516.1">
    <property type="nucleotide sequence ID" value="NZ_CP053923.1"/>
</dbReference>
<dbReference type="CDD" id="cd08411">
    <property type="entry name" value="PBP2_OxyR"/>
    <property type="match status" value="1"/>
</dbReference>
<dbReference type="SUPFAM" id="SSF46785">
    <property type="entry name" value="Winged helix' DNA-binding domain"/>
    <property type="match status" value="1"/>
</dbReference>
<keyword evidence="4" id="KW-0804">Transcription</keyword>
<dbReference type="AlphaFoldDB" id="A0A7H1N2R9"/>
<evidence type="ECO:0000256" key="5">
    <source>
        <dbReference type="SAM" id="MobiDB-lite"/>
    </source>
</evidence>
<dbReference type="InterPro" id="IPR036390">
    <property type="entry name" value="WH_DNA-bd_sf"/>
</dbReference>
<feature type="compositionally biased region" description="Gly residues" evidence="5">
    <location>
        <begin position="302"/>
        <end position="311"/>
    </location>
</feature>
<evidence type="ECO:0000256" key="2">
    <source>
        <dbReference type="ARBA" id="ARBA00023015"/>
    </source>
</evidence>
<name>A0A7H1N2R9_9PROT</name>
<dbReference type="GO" id="GO:0032993">
    <property type="term" value="C:protein-DNA complex"/>
    <property type="evidence" value="ECO:0007669"/>
    <property type="project" value="TreeGrafter"/>
</dbReference>
<dbReference type="PROSITE" id="PS50931">
    <property type="entry name" value="HTH_LYSR"/>
    <property type="match status" value="1"/>
</dbReference>
<accession>A0A7H1N2R9</accession>
<comment type="similarity">
    <text evidence="1">Belongs to the LysR transcriptional regulatory family.</text>
</comment>
<dbReference type="Gene3D" id="1.10.10.10">
    <property type="entry name" value="Winged helix-like DNA-binding domain superfamily/Winged helix DNA-binding domain"/>
    <property type="match status" value="1"/>
</dbReference>
<dbReference type="GO" id="GO:0003677">
    <property type="term" value="F:DNA binding"/>
    <property type="evidence" value="ECO:0007669"/>
    <property type="project" value="UniProtKB-KW"/>
</dbReference>
<dbReference type="KEGG" id="dvn:HQ394_12505"/>
<dbReference type="FunFam" id="1.10.10.10:FF:000001">
    <property type="entry name" value="LysR family transcriptional regulator"/>
    <property type="match status" value="1"/>
</dbReference>
<dbReference type="PANTHER" id="PTHR30346">
    <property type="entry name" value="TRANSCRIPTIONAL DUAL REGULATOR HCAR-RELATED"/>
    <property type="match status" value="1"/>
</dbReference>
<evidence type="ECO:0000313" key="8">
    <source>
        <dbReference type="Proteomes" id="UP000516369"/>
    </source>
</evidence>
<evidence type="ECO:0000256" key="4">
    <source>
        <dbReference type="ARBA" id="ARBA00023163"/>
    </source>
</evidence>
<dbReference type="EMBL" id="CP053923">
    <property type="protein sequence ID" value="QNT70005.1"/>
    <property type="molecule type" value="Genomic_DNA"/>
</dbReference>
<dbReference type="PANTHER" id="PTHR30346:SF10">
    <property type="entry name" value="TRANSCRIPTIONAL REGULATOR OF OXIDATIVE STRESS OXYR"/>
    <property type="match status" value="1"/>
</dbReference>
<reference evidence="7 8" key="1">
    <citation type="submission" date="2020-05" db="EMBL/GenBank/DDBJ databases">
        <title>Complete closed genome sequence of Defluviicoccus vanus.</title>
        <authorList>
            <person name="Bessarab I."/>
            <person name="Arumugam K."/>
            <person name="Maszenan A.M."/>
            <person name="Seviour R.J."/>
            <person name="Williams R.B."/>
        </authorList>
    </citation>
    <scope>NUCLEOTIDE SEQUENCE [LARGE SCALE GENOMIC DNA]</scope>
    <source>
        <strain evidence="7 8">Ben 114</strain>
    </source>
</reference>
<feature type="domain" description="HTH lysR-type" evidence="6">
    <location>
        <begin position="5"/>
        <end position="62"/>
    </location>
</feature>
<evidence type="ECO:0000259" key="6">
    <source>
        <dbReference type="PROSITE" id="PS50931"/>
    </source>
</evidence>
<dbReference type="Pfam" id="PF00126">
    <property type="entry name" value="HTH_1"/>
    <property type="match status" value="1"/>
</dbReference>
<dbReference type="Pfam" id="PF03466">
    <property type="entry name" value="LysR_substrate"/>
    <property type="match status" value="1"/>
</dbReference>
<evidence type="ECO:0000256" key="3">
    <source>
        <dbReference type="ARBA" id="ARBA00023125"/>
    </source>
</evidence>
<dbReference type="Proteomes" id="UP000516369">
    <property type="component" value="Chromosome"/>
</dbReference>
<protein>
    <submittedName>
        <fullName evidence="7">Hydrogen peroxide-inducible genes activator</fullName>
    </submittedName>
</protein>
<dbReference type="PRINTS" id="PR00039">
    <property type="entry name" value="HTHLYSR"/>
</dbReference>
<dbReference type="SUPFAM" id="SSF53850">
    <property type="entry name" value="Periplasmic binding protein-like II"/>
    <property type="match status" value="1"/>
</dbReference>
<gene>
    <name evidence="7" type="ORF">HQ394_12505</name>
</gene>
<evidence type="ECO:0000256" key="1">
    <source>
        <dbReference type="ARBA" id="ARBA00009437"/>
    </source>
</evidence>
<dbReference type="GO" id="GO:0003700">
    <property type="term" value="F:DNA-binding transcription factor activity"/>
    <property type="evidence" value="ECO:0007669"/>
    <property type="project" value="InterPro"/>
</dbReference>
<sequence length="326" mass="34990">MTVLPTLRQLRYLVAVAETRHFGRAAEDCNVTQSTLSAGIQELEAVLGVTLIDRSNRQMALTVLAEDLVLRARALLQAAEELVEAAKIGKQPLSGLLRLGVIPTIGPYMLPPLLRPLRIAFPQLRLYLREDQTARLLDLLGRAKLDAAIIALPYETGGLSRMVLGEDRLFIACPAGHRFAARASIDVDELIGERLLLLEDGHCLRNHAVTACRLVPGKANEDLQGTSLGTLVQMVASGLGLTFLPEMALAVEARAESDVVAVAIDNGEPRRQIALVWRPGSTRVRDMQLLGEALRLRKAATDGGGEGGGDLPGARVDSAPSLSIQG</sequence>
<keyword evidence="2" id="KW-0805">Transcription regulation</keyword>
<feature type="region of interest" description="Disordered" evidence="5">
    <location>
        <begin position="301"/>
        <end position="326"/>
    </location>
</feature>